<dbReference type="PROSITE" id="PS50293">
    <property type="entry name" value="TPR_REGION"/>
    <property type="match status" value="1"/>
</dbReference>
<organism evidence="3 4">
    <name type="scientific">Steroidobacter flavus</name>
    <dbReference type="NCBI Taxonomy" id="1842136"/>
    <lineage>
        <taxon>Bacteria</taxon>
        <taxon>Pseudomonadati</taxon>
        <taxon>Pseudomonadota</taxon>
        <taxon>Gammaproteobacteria</taxon>
        <taxon>Steroidobacterales</taxon>
        <taxon>Steroidobacteraceae</taxon>
        <taxon>Steroidobacter</taxon>
    </lineage>
</organism>
<name>A0ABV8T1Y4_9GAMM</name>
<dbReference type="SMART" id="SM00028">
    <property type="entry name" value="TPR"/>
    <property type="match status" value="6"/>
</dbReference>
<dbReference type="Gene3D" id="3.40.50.300">
    <property type="entry name" value="P-loop containing nucleotide triphosphate hydrolases"/>
    <property type="match status" value="1"/>
</dbReference>
<protein>
    <submittedName>
        <fullName evidence="3">Tetratricopeptide repeat-containing sulfotransferase family protein</fullName>
    </submittedName>
</protein>
<reference evidence="4" key="1">
    <citation type="journal article" date="2019" name="Int. J. Syst. Evol. Microbiol.">
        <title>The Global Catalogue of Microorganisms (GCM) 10K type strain sequencing project: providing services to taxonomists for standard genome sequencing and annotation.</title>
        <authorList>
            <consortium name="The Broad Institute Genomics Platform"/>
            <consortium name="The Broad Institute Genome Sequencing Center for Infectious Disease"/>
            <person name="Wu L."/>
            <person name="Ma J."/>
        </authorList>
    </citation>
    <scope>NUCLEOTIDE SEQUENCE [LARGE SCALE GENOMIC DNA]</scope>
    <source>
        <strain evidence="4">CGMCC 1.10759</strain>
    </source>
</reference>
<dbReference type="Proteomes" id="UP001595904">
    <property type="component" value="Unassembled WGS sequence"/>
</dbReference>
<evidence type="ECO:0000313" key="4">
    <source>
        <dbReference type="Proteomes" id="UP001595904"/>
    </source>
</evidence>
<dbReference type="SUPFAM" id="SSF52540">
    <property type="entry name" value="P-loop containing nucleoside triphosphate hydrolases"/>
    <property type="match status" value="1"/>
</dbReference>
<keyword evidence="4" id="KW-1185">Reference proteome</keyword>
<dbReference type="PANTHER" id="PTHR12788">
    <property type="entry name" value="PROTEIN-TYROSINE SULFOTRANSFERASE 2"/>
    <property type="match status" value="1"/>
</dbReference>
<dbReference type="EMBL" id="JBHSDU010000014">
    <property type="protein sequence ID" value="MFC4312908.1"/>
    <property type="molecule type" value="Genomic_DNA"/>
</dbReference>
<feature type="repeat" description="TPR" evidence="2">
    <location>
        <begin position="44"/>
        <end position="77"/>
    </location>
</feature>
<proteinExistence type="predicted"/>
<sequence>MNITAARAAADNKVEAAFLRHKQGDIPFAYAVYKDVLTEFPDHSRALHYLGLIAQQTGHPQEALRLLQRAIEIEPGDVRAHNHLGQVWVGLKDKEAALECFERAVQVDPTHADSINNLANAVRVRDPLRSIELYRRALELNPLSALAAYNLANALNEERDSDGAVAMHERALEIDPRFVRAHINLGLLLEQKGRFAEAAEHYQRVLEIKPRHPGALANLIAVRSYEPSAEIVRDAEQLLTDSNTDERARIRLHSGIGKYYDRERQYPRAFEHFIAAKRIVQERGAGFEIRRIAEQIDRTIGAFSRSFFEQASAHGSDSARPVFIVGMPRSGTTLTEQILASHRSVFGAGELQDMPRILKGLRPGYPANVATLEASKLAALAEEYLRGLEANAGDALRITDKLPVNFMHLGMIATLFPHARIIHCRRDPMDVGLSCLIELFDMDSDFTTSLEHFGQYFLQYDRLMTHWRTTLPVSMFELRYEELVKDPETHARALVDYCGLEWDPACLDFQQTGRTVRTPSRWQVRQPIYQRSVGRWRNYEEQMEPLRRLLRESDYKYIQVEE</sequence>
<dbReference type="InterPro" id="IPR027417">
    <property type="entry name" value="P-loop_NTPase"/>
</dbReference>
<dbReference type="Pfam" id="PF14559">
    <property type="entry name" value="TPR_19"/>
    <property type="match status" value="1"/>
</dbReference>
<keyword evidence="1" id="KW-0808">Transferase</keyword>
<dbReference type="Gene3D" id="1.25.40.10">
    <property type="entry name" value="Tetratricopeptide repeat domain"/>
    <property type="match status" value="2"/>
</dbReference>
<dbReference type="InterPro" id="IPR011990">
    <property type="entry name" value="TPR-like_helical_dom_sf"/>
</dbReference>
<evidence type="ECO:0000313" key="3">
    <source>
        <dbReference type="EMBL" id="MFC4312908.1"/>
    </source>
</evidence>
<dbReference type="RefSeq" id="WP_380602707.1">
    <property type="nucleotide sequence ID" value="NZ_JBHSDU010000014.1"/>
</dbReference>
<dbReference type="PROSITE" id="PS50005">
    <property type="entry name" value="TPR"/>
    <property type="match status" value="4"/>
</dbReference>
<dbReference type="Pfam" id="PF00515">
    <property type="entry name" value="TPR_1"/>
    <property type="match status" value="1"/>
</dbReference>
<feature type="repeat" description="TPR" evidence="2">
    <location>
        <begin position="179"/>
        <end position="212"/>
    </location>
</feature>
<dbReference type="InterPro" id="IPR026634">
    <property type="entry name" value="TPST-like"/>
</dbReference>
<dbReference type="SUPFAM" id="SSF48452">
    <property type="entry name" value="TPR-like"/>
    <property type="match status" value="1"/>
</dbReference>
<feature type="repeat" description="TPR" evidence="2">
    <location>
        <begin position="145"/>
        <end position="178"/>
    </location>
</feature>
<feature type="repeat" description="TPR" evidence="2">
    <location>
        <begin position="78"/>
        <end position="111"/>
    </location>
</feature>
<dbReference type="PANTHER" id="PTHR12788:SF10">
    <property type="entry name" value="PROTEIN-TYROSINE SULFOTRANSFERASE"/>
    <property type="match status" value="1"/>
</dbReference>
<comment type="caution">
    <text evidence="3">The sequence shown here is derived from an EMBL/GenBank/DDBJ whole genome shotgun (WGS) entry which is preliminary data.</text>
</comment>
<accession>A0ABV8T1Y4</accession>
<evidence type="ECO:0000256" key="2">
    <source>
        <dbReference type="PROSITE-ProRule" id="PRU00339"/>
    </source>
</evidence>
<dbReference type="InterPro" id="IPR019734">
    <property type="entry name" value="TPR_rpt"/>
</dbReference>
<keyword evidence="2" id="KW-0802">TPR repeat</keyword>
<dbReference type="Pfam" id="PF13432">
    <property type="entry name" value="TPR_16"/>
    <property type="match status" value="1"/>
</dbReference>
<dbReference type="Pfam" id="PF13469">
    <property type="entry name" value="Sulfotransfer_3"/>
    <property type="match status" value="1"/>
</dbReference>
<evidence type="ECO:0000256" key="1">
    <source>
        <dbReference type="ARBA" id="ARBA00022679"/>
    </source>
</evidence>
<gene>
    <name evidence="3" type="ORF">ACFPN2_27740</name>
</gene>